<dbReference type="AlphaFoldDB" id="A0A9W6AGN3"/>
<comment type="caution">
    <text evidence="1">The sequence shown here is derived from an EMBL/GenBank/DDBJ whole genome shotgun (WGS) entry which is preliminary data.</text>
</comment>
<gene>
    <name evidence="1" type="ORF">AnigIFM63604_007526</name>
</gene>
<protein>
    <submittedName>
        <fullName evidence="1">Uncharacterized protein</fullName>
    </submittedName>
</protein>
<feature type="non-terminal residue" evidence="1">
    <location>
        <position position="115"/>
    </location>
</feature>
<reference evidence="1" key="1">
    <citation type="submission" date="2022-07" db="EMBL/GenBank/DDBJ databases">
        <title>Taxonomy of Aspergillus series Nigri: significant species reduction supported by multi-species coalescent approaches.</title>
        <authorList>
            <person name="Bian C."/>
            <person name="Kusuya Y."/>
            <person name="Sklenar F."/>
            <person name="D'hooge E."/>
            <person name="Yaguchi T."/>
            <person name="Takahashi H."/>
            <person name="Hubka V."/>
        </authorList>
    </citation>
    <scope>NUCLEOTIDE SEQUENCE</scope>
    <source>
        <strain evidence="1">IFM 63604</strain>
    </source>
</reference>
<dbReference type="EMBL" id="BRPB01000469">
    <property type="protein sequence ID" value="GLA56297.1"/>
    <property type="molecule type" value="Genomic_DNA"/>
</dbReference>
<sequence length="115" mass="12563">MDWEATATSHGSIQTVKQVLHVDGAINFANPQHNEELRSLELADSPLNEISSKLEEYHSVLKSGSSIALRRGDALFSTRLSKGLETLFTTNEPVVVSGPQITWTTLVLAAGPRYD</sequence>
<proteinExistence type="predicted"/>
<dbReference type="Proteomes" id="UP001144191">
    <property type="component" value="Unassembled WGS sequence"/>
</dbReference>
<evidence type="ECO:0000313" key="1">
    <source>
        <dbReference type="EMBL" id="GLA56297.1"/>
    </source>
</evidence>
<evidence type="ECO:0000313" key="2">
    <source>
        <dbReference type="Proteomes" id="UP001144191"/>
    </source>
</evidence>
<accession>A0A9W6AGN3</accession>
<organism evidence="1 2">
    <name type="scientific">Aspergillus niger</name>
    <dbReference type="NCBI Taxonomy" id="5061"/>
    <lineage>
        <taxon>Eukaryota</taxon>
        <taxon>Fungi</taxon>
        <taxon>Dikarya</taxon>
        <taxon>Ascomycota</taxon>
        <taxon>Pezizomycotina</taxon>
        <taxon>Eurotiomycetes</taxon>
        <taxon>Eurotiomycetidae</taxon>
        <taxon>Eurotiales</taxon>
        <taxon>Aspergillaceae</taxon>
        <taxon>Aspergillus</taxon>
        <taxon>Aspergillus subgen. Circumdati</taxon>
    </lineage>
</organism>
<name>A0A9W6AGN3_ASPNG</name>